<name>A0ABP3K1U6_9BACI</name>
<dbReference type="EMBL" id="BAAACZ010000027">
    <property type="protein sequence ID" value="GAA0469550.1"/>
    <property type="molecule type" value="Genomic_DNA"/>
</dbReference>
<feature type="compositionally biased region" description="Basic and acidic residues" evidence="1">
    <location>
        <begin position="19"/>
        <end position="35"/>
    </location>
</feature>
<feature type="compositionally biased region" description="Basic residues" evidence="1">
    <location>
        <begin position="1"/>
        <end position="18"/>
    </location>
</feature>
<evidence type="ECO:0000256" key="1">
    <source>
        <dbReference type="SAM" id="MobiDB-lite"/>
    </source>
</evidence>
<reference evidence="3" key="1">
    <citation type="journal article" date="2019" name="Int. J. Syst. Evol. Microbiol.">
        <title>The Global Catalogue of Microorganisms (GCM) 10K type strain sequencing project: providing services to taxonomists for standard genome sequencing and annotation.</title>
        <authorList>
            <consortium name="The Broad Institute Genomics Platform"/>
            <consortium name="The Broad Institute Genome Sequencing Center for Infectious Disease"/>
            <person name="Wu L."/>
            <person name="Ma J."/>
        </authorList>
    </citation>
    <scope>NUCLEOTIDE SEQUENCE [LARGE SCALE GENOMIC DNA]</scope>
    <source>
        <strain evidence="3">JCM 14193</strain>
    </source>
</reference>
<comment type="caution">
    <text evidence="2">The sequence shown here is derived from an EMBL/GenBank/DDBJ whole genome shotgun (WGS) entry which is preliminary data.</text>
</comment>
<accession>A0ABP3K1U6</accession>
<keyword evidence="3" id="KW-1185">Reference proteome</keyword>
<organism evidence="2 3">
    <name type="scientific">Alkalibacillus silvisoli</name>
    <dbReference type="NCBI Taxonomy" id="392823"/>
    <lineage>
        <taxon>Bacteria</taxon>
        <taxon>Bacillati</taxon>
        <taxon>Bacillota</taxon>
        <taxon>Bacilli</taxon>
        <taxon>Bacillales</taxon>
        <taxon>Bacillaceae</taxon>
        <taxon>Alkalibacillus</taxon>
    </lineage>
</organism>
<evidence type="ECO:0000313" key="3">
    <source>
        <dbReference type="Proteomes" id="UP001500740"/>
    </source>
</evidence>
<dbReference type="RefSeq" id="WP_343784362.1">
    <property type="nucleotide sequence ID" value="NZ_BAAACZ010000027.1"/>
</dbReference>
<feature type="region of interest" description="Disordered" evidence="1">
    <location>
        <begin position="1"/>
        <end position="74"/>
    </location>
</feature>
<sequence length="74" mass="8898">MVQHKNNHKGKSVDRKKKGAYEEDRTPIHEYKDAQFVDEPPLEDVKIEEQNQKQKNKRKSQNTSQSERKYRKSQ</sequence>
<evidence type="ECO:0000313" key="2">
    <source>
        <dbReference type="EMBL" id="GAA0469550.1"/>
    </source>
</evidence>
<proteinExistence type="predicted"/>
<evidence type="ECO:0008006" key="4">
    <source>
        <dbReference type="Google" id="ProtNLM"/>
    </source>
</evidence>
<feature type="compositionally biased region" description="Basic and acidic residues" evidence="1">
    <location>
        <begin position="43"/>
        <end position="52"/>
    </location>
</feature>
<dbReference type="Proteomes" id="UP001500740">
    <property type="component" value="Unassembled WGS sequence"/>
</dbReference>
<gene>
    <name evidence="2" type="ORF">GCM10008935_26760</name>
</gene>
<protein>
    <recommendedName>
        <fullName evidence="4">Glycogen biosynthesis protein GlgD</fullName>
    </recommendedName>
</protein>